<dbReference type="EnsemblPlants" id="ORGLA01G0119100.1">
    <property type="protein sequence ID" value="ORGLA01G0119100.1"/>
    <property type="gene ID" value="ORGLA01G0119100"/>
</dbReference>
<accession>I1NMV1</accession>
<protein>
    <submittedName>
        <fullName evidence="2">Uncharacterized protein</fullName>
    </submittedName>
</protein>
<evidence type="ECO:0000313" key="2">
    <source>
        <dbReference type="EnsemblPlants" id="ORGLA01G0119100.1"/>
    </source>
</evidence>
<dbReference type="STRING" id="4538.I1NMV1"/>
<evidence type="ECO:0000313" key="3">
    <source>
        <dbReference type="Proteomes" id="UP000007306"/>
    </source>
</evidence>
<reference evidence="2" key="1">
    <citation type="submission" date="2015-06" db="UniProtKB">
        <authorList>
            <consortium name="EnsemblPlants"/>
        </authorList>
    </citation>
    <scope>IDENTIFICATION</scope>
</reference>
<sequence length="78" mass="8991">MFLNFQNLRLQKIGVQINCIHEVCNMVSLHLKKELYEVHPSFVELGRTASMSTSDNTPERLAGKVHSLNQGKKQRLRK</sequence>
<evidence type="ECO:0000256" key="1">
    <source>
        <dbReference type="SAM" id="MobiDB-lite"/>
    </source>
</evidence>
<feature type="region of interest" description="Disordered" evidence="1">
    <location>
        <begin position="49"/>
        <end position="78"/>
    </location>
</feature>
<proteinExistence type="predicted"/>
<dbReference type="HOGENOM" id="CLU_2629161_0_0_1"/>
<dbReference type="Gramene" id="ORGLA01G0119100.1">
    <property type="protein sequence ID" value="ORGLA01G0119100.1"/>
    <property type="gene ID" value="ORGLA01G0119100"/>
</dbReference>
<dbReference type="Proteomes" id="UP000007306">
    <property type="component" value="Chromosome 1"/>
</dbReference>
<reference evidence="2 3" key="2">
    <citation type="submission" date="2018-04" db="EMBL/GenBank/DDBJ databases">
        <title>OglaRS2 (Oryza glaberrima Reference Sequence Version 2).</title>
        <authorList>
            <person name="Zhang J."/>
            <person name="Kudrna D."/>
            <person name="Lee S."/>
            <person name="Talag J."/>
            <person name="Rajasekar S."/>
            <person name="Wing R.A."/>
        </authorList>
    </citation>
    <scope>NUCLEOTIDE SEQUENCE [LARGE SCALE GENOMIC DNA]</scope>
    <source>
        <strain evidence="2 3">cv. IRGC 96717</strain>
    </source>
</reference>
<keyword evidence="3" id="KW-1185">Reference proteome</keyword>
<name>I1NMV1_ORYGL</name>
<dbReference type="OMA" id="INCIHEV"/>
<dbReference type="AlphaFoldDB" id="I1NMV1"/>
<organism evidence="2 3">
    <name type="scientific">Oryza glaberrima</name>
    <name type="common">African rice</name>
    <dbReference type="NCBI Taxonomy" id="4538"/>
    <lineage>
        <taxon>Eukaryota</taxon>
        <taxon>Viridiplantae</taxon>
        <taxon>Streptophyta</taxon>
        <taxon>Embryophyta</taxon>
        <taxon>Tracheophyta</taxon>
        <taxon>Spermatophyta</taxon>
        <taxon>Magnoliopsida</taxon>
        <taxon>Liliopsida</taxon>
        <taxon>Poales</taxon>
        <taxon>Poaceae</taxon>
        <taxon>BOP clade</taxon>
        <taxon>Oryzoideae</taxon>
        <taxon>Oryzeae</taxon>
        <taxon>Oryzinae</taxon>
        <taxon>Oryza</taxon>
    </lineage>
</organism>